<organism evidence="1 2">
    <name type="scientific">Aquibium pacificus</name>
    <dbReference type="NCBI Taxonomy" id="3153579"/>
    <lineage>
        <taxon>Bacteria</taxon>
        <taxon>Pseudomonadati</taxon>
        <taxon>Pseudomonadota</taxon>
        <taxon>Alphaproteobacteria</taxon>
        <taxon>Hyphomicrobiales</taxon>
        <taxon>Phyllobacteriaceae</taxon>
        <taxon>Aquibium</taxon>
    </lineage>
</organism>
<keyword evidence="2" id="KW-1185">Reference proteome</keyword>
<evidence type="ECO:0000313" key="1">
    <source>
        <dbReference type="EMBL" id="MEX0404367.1"/>
    </source>
</evidence>
<protein>
    <submittedName>
        <fullName evidence="1">Uncharacterized protein</fullName>
    </submittedName>
</protein>
<gene>
    <name evidence="1" type="ORF">ABGN05_01675</name>
</gene>
<sequence>MTKLERAVKAAEQLPEELREKLGDDLLHYIDRYLALRDDLRAGLRQLDAGEGIPGDVVFAGLRKRLGS</sequence>
<proteinExistence type="predicted"/>
<comment type="caution">
    <text evidence="1">The sequence shown here is derived from an EMBL/GenBank/DDBJ whole genome shotgun (WGS) entry which is preliminary data.</text>
</comment>
<dbReference type="RefSeq" id="WP_367952254.1">
    <property type="nucleotide sequence ID" value="NZ_JBDPGJ010000001.1"/>
</dbReference>
<dbReference type="EMBL" id="JBDPGJ010000001">
    <property type="protein sequence ID" value="MEX0404367.1"/>
    <property type="molecule type" value="Genomic_DNA"/>
</dbReference>
<reference evidence="1 2" key="1">
    <citation type="submission" date="2024-05" db="EMBL/GenBank/DDBJ databases">
        <authorList>
            <person name="Jiang F."/>
        </authorList>
    </citation>
    <scope>NUCLEOTIDE SEQUENCE [LARGE SCALE GENOMIC DNA]</scope>
    <source>
        <strain evidence="1 2">LZ166</strain>
    </source>
</reference>
<dbReference type="Proteomes" id="UP001556692">
    <property type="component" value="Unassembled WGS sequence"/>
</dbReference>
<accession>A0ABV3SCA6</accession>
<evidence type="ECO:0000313" key="2">
    <source>
        <dbReference type="Proteomes" id="UP001556692"/>
    </source>
</evidence>
<name>A0ABV3SCA6_9HYPH</name>